<evidence type="ECO:0000313" key="2">
    <source>
        <dbReference type="EMBL" id="OAA39435.1"/>
    </source>
</evidence>
<dbReference type="GO" id="GO:0006338">
    <property type="term" value="P:chromatin remodeling"/>
    <property type="evidence" value="ECO:0007669"/>
    <property type="project" value="TreeGrafter"/>
</dbReference>
<dbReference type="EMBL" id="AZHC01000022">
    <property type="protein sequence ID" value="OAA39435.1"/>
    <property type="molecule type" value="Genomic_DNA"/>
</dbReference>
<dbReference type="Proteomes" id="UP000243498">
    <property type="component" value="Unassembled WGS sequence"/>
</dbReference>
<evidence type="ECO:0000259" key="1">
    <source>
        <dbReference type="Pfam" id="PF01593"/>
    </source>
</evidence>
<dbReference type="SUPFAM" id="SSF54373">
    <property type="entry name" value="FAD-linked reductases, C-terminal domain"/>
    <property type="match status" value="1"/>
</dbReference>
<dbReference type="OMA" id="YVTFPRA"/>
<dbReference type="SUPFAM" id="SSF51905">
    <property type="entry name" value="FAD/NAD(P)-binding domain"/>
    <property type="match status" value="1"/>
</dbReference>
<proteinExistence type="predicted"/>
<dbReference type="Pfam" id="PF01593">
    <property type="entry name" value="Amino_oxidase"/>
    <property type="match status" value="1"/>
</dbReference>
<dbReference type="PRINTS" id="PR00419">
    <property type="entry name" value="ADXRDTASE"/>
</dbReference>
<dbReference type="Gene3D" id="3.50.50.60">
    <property type="entry name" value="FAD/NAD(P)-binding domain"/>
    <property type="match status" value="1"/>
</dbReference>
<protein>
    <submittedName>
        <fullName evidence="2">Amine oxidase</fullName>
    </submittedName>
</protein>
<sequence length="498" mass="55091">MIRSDPLAPKRRHTSPAKPSIGIIGAGLAGLRCADVLLEKGFKVTVIEARDRIGGRVHQQALHDGRFVDLGPNWIHGTENNPITEIAKRTGTATGGLHPKSWVYDHLGDLMSLEDGEKYSAMVWNIVQQAFDHANTYGAETHADESLLSFVRERAADLIPEDDVECVKKREILIRLAEMWGAFIGSPVSRQSLKYFWLEECLEGENLLIAGTYKKILDDIAAPAVTAANIMLNSKVTEITYQLQKSHKVSVGLDDGQHLLFDEVVITTPLGWLKRHPDAFNPALSERLTQAISAIGYGCLEKVYVTFPTAFWLKATKMSGFIEWITPTYAPSNPHHWHQDAIELGSLPEPDAHPTLQFYMFGAQSEHITSTLAGLTTESEKMAFLADFFQPYYSLLPNYSAESPDCTPLGFLSTEWLNDELAGNGSYSNFQVGLENADKHIEVMREGLPDQGVWFAGEHTAPFVALGTTTGAYWSGEVVGKRIIEAYAGSRESKRDGI</sequence>
<dbReference type="GO" id="GO:0003682">
    <property type="term" value="F:chromatin binding"/>
    <property type="evidence" value="ECO:0007669"/>
    <property type="project" value="TreeGrafter"/>
</dbReference>
<keyword evidence="3" id="KW-1185">Reference proteome</keyword>
<dbReference type="STRING" id="1081105.A0A167AXR0"/>
<dbReference type="GO" id="GO:0016491">
    <property type="term" value="F:oxidoreductase activity"/>
    <property type="evidence" value="ECO:0007669"/>
    <property type="project" value="InterPro"/>
</dbReference>
<dbReference type="OrthoDB" id="5046242at2759"/>
<gene>
    <name evidence="2" type="ORF">NOR_06273</name>
</gene>
<dbReference type="GO" id="GO:0050660">
    <property type="term" value="F:flavin adenine dinucleotide binding"/>
    <property type="evidence" value="ECO:0007669"/>
    <property type="project" value="TreeGrafter"/>
</dbReference>
<dbReference type="Gene3D" id="3.90.660.10">
    <property type="match status" value="1"/>
</dbReference>
<dbReference type="PANTHER" id="PTHR10742:SF414">
    <property type="entry name" value="CONTAINING AMINE OXIDASE, PUTATIVE (AFU_ORTHOLOGUE AFUA_3G12150)-RELATED"/>
    <property type="match status" value="1"/>
</dbReference>
<dbReference type="InterPro" id="IPR050281">
    <property type="entry name" value="Flavin_monoamine_oxidase"/>
</dbReference>
<dbReference type="InterPro" id="IPR002937">
    <property type="entry name" value="Amino_oxidase"/>
</dbReference>
<organism evidence="2 3">
    <name type="scientific">Metarhizium rileyi (strain RCEF 4871)</name>
    <name type="common">Nomuraea rileyi</name>
    <dbReference type="NCBI Taxonomy" id="1649241"/>
    <lineage>
        <taxon>Eukaryota</taxon>
        <taxon>Fungi</taxon>
        <taxon>Dikarya</taxon>
        <taxon>Ascomycota</taxon>
        <taxon>Pezizomycotina</taxon>
        <taxon>Sordariomycetes</taxon>
        <taxon>Hypocreomycetidae</taxon>
        <taxon>Hypocreales</taxon>
        <taxon>Clavicipitaceae</taxon>
        <taxon>Metarhizium</taxon>
    </lineage>
</organism>
<name>A0A167AXR0_METRR</name>
<dbReference type="PANTHER" id="PTHR10742">
    <property type="entry name" value="FLAVIN MONOAMINE OXIDASE"/>
    <property type="match status" value="1"/>
</dbReference>
<accession>A0A167AXR0</accession>
<reference evidence="2 3" key="1">
    <citation type="journal article" date="2016" name="Genome Biol. Evol.">
        <title>Divergent and convergent evolution of fungal pathogenicity.</title>
        <authorList>
            <person name="Shang Y."/>
            <person name="Xiao G."/>
            <person name="Zheng P."/>
            <person name="Cen K."/>
            <person name="Zhan S."/>
            <person name="Wang C."/>
        </authorList>
    </citation>
    <scope>NUCLEOTIDE SEQUENCE [LARGE SCALE GENOMIC DNA]</scope>
    <source>
        <strain evidence="2 3">RCEF 4871</strain>
    </source>
</reference>
<dbReference type="AlphaFoldDB" id="A0A167AXR0"/>
<evidence type="ECO:0000313" key="3">
    <source>
        <dbReference type="Proteomes" id="UP000243498"/>
    </source>
</evidence>
<comment type="caution">
    <text evidence="2">The sequence shown here is derived from an EMBL/GenBank/DDBJ whole genome shotgun (WGS) entry which is preliminary data.</text>
</comment>
<dbReference type="InterPro" id="IPR036188">
    <property type="entry name" value="FAD/NAD-bd_sf"/>
</dbReference>
<feature type="domain" description="Amine oxidase" evidence="1">
    <location>
        <begin position="28"/>
        <end position="477"/>
    </location>
</feature>